<evidence type="ECO:0000313" key="2">
    <source>
        <dbReference type="Proteomes" id="UP000307808"/>
    </source>
</evidence>
<reference evidence="1 2" key="1">
    <citation type="submission" date="2019-04" db="EMBL/GenBank/DDBJ databases">
        <authorList>
            <person name="Dong K."/>
        </authorList>
    </citation>
    <scope>NUCLEOTIDE SEQUENCE [LARGE SCALE GENOMIC DNA]</scope>
    <source>
        <strain evidence="2">dk3543</strain>
    </source>
</reference>
<accession>A0A4U2YK19</accession>
<protein>
    <submittedName>
        <fullName evidence="1">DinB family protein</fullName>
    </submittedName>
</protein>
<proteinExistence type="predicted"/>
<dbReference type="InterPro" id="IPR007061">
    <property type="entry name" value="MST-like"/>
</dbReference>
<dbReference type="EMBL" id="SZPY01000003">
    <property type="protein sequence ID" value="TKI61250.1"/>
    <property type="molecule type" value="Genomic_DNA"/>
</dbReference>
<dbReference type="SUPFAM" id="SSF109854">
    <property type="entry name" value="DinB/YfiT-like putative metalloenzymes"/>
    <property type="match status" value="1"/>
</dbReference>
<dbReference type="InterPro" id="IPR034660">
    <property type="entry name" value="DinB/YfiT-like"/>
</dbReference>
<dbReference type="Proteomes" id="UP000307808">
    <property type="component" value="Unassembled WGS sequence"/>
</dbReference>
<dbReference type="Pfam" id="PF04978">
    <property type="entry name" value="MST"/>
    <property type="match status" value="1"/>
</dbReference>
<organism evidence="1 2">
    <name type="scientific">Nocardioides jishulii</name>
    <dbReference type="NCBI Taxonomy" id="2575440"/>
    <lineage>
        <taxon>Bacteria</taxon>
        <taxon>Bacillati</taxon>
        <taxon>Actinomycetota</taxon>
        <taxon>Actinomycetes</taxon>
        <taxon>Propionibacteriales</taxon>
        <taxon>Nocardioidaceae</taxon>
        <taxon>Nocardioides</taxon>
    </lineage>
</organism>
<comment type="caution">
    <text evidence="1">The sequence shown here is derived from an EMBL/GenBank/DDBJ whole genome shotgun (WGS) entry which is preliminary data.</text>
</comment>
<keyword evidence="2" id="KW-1185">Reference proteome</keyword>
<dbReference type="OrthoDB" id="4548523at2"/>
<dbReference type="Gene3D" id="1.20.120.450">
    <property type="entry name" value="dinb family like domain"/>
    <property type="match status" value="1"/>
</dbReference>
<name>A0A4U2YK19_9ACTN</name>
<gene>
    <name evidence="1" type="ORF">FC770_10455</name>
</gene>
<evidence type="ECO:0000313" key="1">
    <source>
        <dbReference type="EMBL" id="TKI61250.1"/>
    </source>
</evidence>
<dbReference type="AlphaFoldDB" id="A0A4U2YK19"/>
<dbReference type="RefSeq" id="WP_137066090.1">
    <property type="nucleotide sequence ID" value="NZ_CP040748.1"/>
</dbReference>
<sequence>MTEMWLLPHDDPRTQLSFGVGEKGTLTTSLEHHRLTLRLKCEDLTPEQMGTRSVPPSDLSLLGMVQHMARVEHRWFRLTLGGDAGGQRLYEDGTGGFSDISPTEEGVDAAWLTWRTEVEHARRVWDDWPEAELIVGLPDGQGGTVSVRDMAVHMVEEYARHMGHVDLLRECLDGRTGR</sequence>